<reference evidence="1" key="1">
    <citation type="submission" date="2014-12" db="EMBL/GenBank/DDBJ databases">
        <title>Insight into the proteome of Arion vulgaris.</title>
        <authorList>
            <person name="Aradska J."/>
            <person name="Bulat T."/>
            <person name="Smidak R."/>
            <person name="Sarate P."/>
            <person name="Gangsoo J."/>
            <person name="Sialana F."/>
            <person name="Bilban M."/>
            <person name="Lubec G."/>
        </authorList>
    </citation>
    <scope>NUCLEOTIDE SEQUENCE</scope>
    <source>
        <tissue evidence="1">Skin</tissue>
    </source>
</reference>
<evidence type="ECO:0000313" key="1">
    <source>
        <dbReference type="EMBL" id="CEK72477.1"/>
    </source>
</evidence>
<dbReference type="EMBL" id="HACG01025612">
    <property type="protein sequence ID" value="CEK72477.1"/>
    <property type="molecule type" value="Transcribed_RNA"/>
</dbReference>
<proteinExistence type="predicted"/>
<sequence>MADDLDVEAMLEDLYRKEGLCQTNCLSVQLSGAGPGITCHMCECNATYIDVLHHNILI</sequence>
<gene>
    <name evidence="1" type="primary">ORF82569</name>
</gene>
<dbReference type="AlphaFoldDB" id="A0A0B6ZVX4"/>
<accession>A0A0B6ZVX4</accession>
<name>A0A0B6ZVX4_9EUPU</name>
<protein>
    <submittedName>
        <fullName evidence="1">Uncharacterized protein</fullName>
    </submittedName>
</protein>
<organism evidence="1">
    <name type="scientific">Arion vulgaris</name>
    <dbReference type="NCBI Taxonomy" id="1028688"/>
    <lineage>
        <taxon>Eukaryota</taxon>
        <taxon>Metazoa</taxon>
        <taxon>Spiralia</taxon>
        <taxon>Lophotrochozoa</taxon>
        <taxon>Mollusca</taxon>
        <taxon>Gastropoda</taxon>
        <taxon>Heterobranchia</taxon>
        <taxon>Euthyneura</taxon>
        <taxon>Panpulmonata</taxon>
        <taxon>Eupulmonata</taxon>
        <taxon>Stylommatophora</taxon>
        <taxon>Helicina</taxon>
        <taxon>Arionoidea</taxon>
        <taxon>Arionidae</taxon>
        <taxon>Arion</taxon>
    </lineage>
</organism>